<dbReference type="Pfam" id="PF00005">
    <property type="entry name" value="ABC_tran"/>
    <property type="match status" value="1"/>
</dbReference>
<organism evidence="7 8">
    <name type="scientific">Rhizobium jaguaris</name>
    <dbReference type="NCBI Taxonomy" id="1312183"/>
    <lineage>
        <taxon>Bacteria</taxon>
        <taxon>Pseudomonadati</taxon>
        <taxon>Pseudomonadota</taxon>
        <taxon>Alphaproteobacteria</taxon>
        <taxon>Hyphomicrobiales</taxon>
        <taxon>Rhizobiaceae</taxon>
        <taxon>Rhizobium/Agrobacterium group</taxon>
        <taxon>Rhizobium</taxon>
    </lineage>
</organism>
<protein>
    <submittedName>
        <fullName evidence="7">ABC transporter ATP-binding protein</fullName>
    </submittedName>
</protein>
<proteinExistence type="inferred from homology"/>
<evidence type="ECO:0000256" key="3">
    <source>
        <dbReference type="ARBA" id="ARBA00022448"/>
    </source>
</evidence>
<evidence type="ECO:0000259" key="6">
    <source>
        <dbReference type="PROSITE" id="PS50893"/>
    </source>
</evidence>
<evidence type="ECO:0000256" key="1">
    <source>
        <dbReference type="ARBA" id="ARBA00004417"/>
    </source>
</evidence>
<gene>
    <name evidence="7" type="ORF">CCGE525_34490</name>
</gene>
<dbReference type="SUPFAM" id="SSF52540">
    <property type="entry name" value="P-loop containing nucleoside triphosphate hydrolases"/>
    <property type="match status" value="1"/>
</dbReference>
<keyword evidence="7" id="KW-0614">Plasmid</keyword>
<sequence length="324" mass="35276">MTLLSVNAITRRYTSPGFCFGRKRPIVAVENVSLSLQQGTILGLVGESGSGKSTTGKLVLGLEKPDSGEVIFAGNPLPAARDSSWRSLRAQMQMVYQDPLAAMDPRMTISSIISEPLHIHGIGNSDERDERVSVLLRSVGLGGDIGKRYPHELSGGQRQRVVLARALASGPRLLVCDEPVSALDVSIQAQILNLLADLRDEFHLTILFISHDMRAVRSICDELAVMYLGNIVEIGQTDDIVHAPAHPYTRALMSAVPALGRIITEMDLIDGEVDSGSTETEGCKFYRRCPHATYRCRQERPRLAAVVPGRQVACHFVEENGGVP</sequence>
<dbReference type="InterPro" id="IPR013563">
    <property type="entry name" value="Oligopep_ABC_C"/>
</dbReference>
<dbReference type="InterPro" id="IPR027417">
    <property type="entry name" value="P-loop_NTPase"/>
</dbReference>
<evidence type="ECO:0000256" key="5">
    <source>
        <dbReference type="ARBA" id="ARBA00022840"/>
    </source>
</evidence>
<dbReference type="GO" id="GO:0005886">
    <property type="term" value="C:plasma membrane"/>
    <property type="evidence" value="ECO:0007669"/>
    <property type="project" value="UniProtKB-SubCell"/>
</dbReference>
<feature type="domain" description="ABC transporter" evidence="6">
    <location>
        <begin position="4"/>
        <end position="253"/>
    </location>
</feature>
<evidence type="ECO:0000313" key="8">
    <source>
        <dbReference type="Proteomes" id="UP000282195"/>
    </source>
</evidence>
<dbReference type="GO" id="GO:0015833">
    <property type="term" value="P:peptide transport"/>
    <property type="evidence" value="ECO:0007669"/>
    <property type="project" value="InterPro"/>
</dbReference>
<dbReference type="PROSITE" id="PS50893">
    <property type="entry name" value="ABC_TRANSPORTER_2"/>
    <property type="match status" value="1"/>
</dbReference>
<comment type="subcellular location">
    <subcellularLocation>
        <location evidence="1">Cell inner membrane</location>
        <topology evidence="1">Peripheral membrane protein</topology>
    </subcellularLocation>
</comment>
<dbReference type="NCBIfam" id="TIGR01727">
    <property type="entry name" value="oligo_HPY"/>
    <property type="match status" value="1"/>
</dbReference>
<evidence type="ECO:0000256" key="4">
    <source>
        <dbReference type="ARBA" id="ARBA00022741"/>
    </source>
</evidence>
<dbReference type="CDD" id="cd03257">
    <property type="entry name" value="ABC_NikE_OppD_transporters"/>
    <property type="match status" value="1"/>
</dbReference>
<evidence type="ECO:0000256" key="2">
    <source>
        <dbReference type="ARBA" id="ARBA00005417"/>
    </source>
</evidence>
<comment type="similarity">
    <text evidence="2">Belongs to the ABC transporter superfamily.</text>
</comment>
<dbReference type="KEGG" id="rjg:CCGE525_34490"/>
<dbReference type="Pfam" id="PF08352">
    <property type="entry name" value="oligo_HPY"/>
    <property type="match status" value="1"/>
</dbReference>
<dbReference type="RefSeq" id="WP_120708845.1">
    <property type="nucleotide sequence ID" value="NZ_CP032696.1"/>
</dbReference>
<dbReference type="SMART" id="SM00382">
    <property type="entry name" value="AAA"/>
    <property type="match status" value="1"/>
</dbReference>
<keyword evidence="4" id="KW-0547">Nucleotide-binding</keyword>
<dbReference type="EMBL" id="CP032696">
    <property type="protein sequence ID" value="AYG63946.1"/>
    <property type="molecule type" value="Genomic_DNA"/>
</dbReference>
<dbReference type="GO" id="GO:0055085">
    <property type="term" value="P:transmembrane transport"/>
    <property type="evidence" value="ECO:0007669"/>
    <property type="project" value="UniProtKB-ARBA"/>
</dbReference>
<dbReference type="PANTHER" id="PTHR43776">
    <property type="entry name" value="TRANSPORT ATP-BINDING PROTEIN"/>
    <property type="match status" value="1"/>
</dbReference>
<accession>A0A387G951</accession>
<dbReference type="InterPro" id="IPR050319">
    <property type="entry name" value="ABC_transp_ATP-bind"/>
</dbReference>
<keyword evidence="8" id="KW-1185">Reference proteome</keyword>
<dbReference type="InterPro" id="IPR017871">
    <property type="entry name" value="ABC_transporter-like_CS"/>
</dbReference>
<dbReference type="GO" id="GO:0016887">
    <property type="term" value="F:ATP hydrolysis activity"/>
    <property type="evidence" value="ECO:0007669"/>
    <property type="project" value="InterPro"/>
</dbReference>
<dbReference type="PANTHER" id="PTHR43776:SF7">
    <property type="entry name" value="D,D-DIPEPTIDE TRANSPORT ATP-BINDING PROTEIN DDPF-RELATED"/>
    <property type="match status" value="1"/>
</dbReference>
<dbReference type="Gene3D" id="3.40.50.300">
    <property type="entry name" value="P-loop containing nucleotide triphosphate hydrolases"/>
    <property type="match status" value="1"/>
</dbReference>
<reference evidence="7 8" key="1">
    <citation type="submission" date="2018-10" db="EMBL/GenBank/DDBJ databases">
        <title>Rhizobium etli, R. leguminosarum and a new Rhizobium genospecies from Phaseolus dumosus.</title>
        <authorList>
            <person name="Ramirez-Puebla S.T."/>
            <person name="Rogel-Hernandez M.A."/>
            <person name="Guerrero G."/>
            <person name="Ormeno-Orrillo E."/>
            <person name="Martinez-Romero J.C."/>
            <person name="Negrete-Yankelevich S."/>
            <person name="Martinez-Romero E."/>
        </authorList>
    </citation>
    <scope>NUCLEOTIDE SEQUENCE [LARGE SCALE GENOMIC DNA]</scope>
    <source>
        <strain evidence="7 8">CCGE525</strain>
        <plasmid evidence="8">prccge525b</plasmid>
    </source>
</reference>
<dbReference type="FunFam" id="3.40.50.300:FF:000016">
    <property type="entry name" value="Oligopeptide ABC transporter ATP-binding component"/>
    <property type="match status" value="1"/>
</dbReference>
<dbReference type="AlphaFoldDB" id="A0A387G951"/>
<dbReference type="OrthoDB" id="9815712at2"/>
<dbReference type="PROSITE" id="PS00211">
    <property type="entry name" value="ABC_TRANSPORTER_1"/>
    <property type="match status" value="1"/>
</dbReference>
<keyword evidence="3" id="KW-0813">Transport</keyword>
<evidence type="ECO:0000313" key="7">
    <source>
        <dbReference type="EMBL" id="AYG63946.1"/>
    </source>
</evidence>
<dbReference type="InterPro" id="IPR003439">
    <property type="entry name" value="ABC_transporter-like_ATP-bd"/>
</dbReference>
<keyword evidence="5 7" id="KW-0067">ATP-binding</keyword>
<name>A0A387G951_9HYPH</name>
<geneLocation type="plasmid" evidence="8">
    <name>prccge525b</name>
</geneLocation>
<dbReference type="GO" id="GO:0005524">
    <property type="term" value="F:ATP binding"/>
    <property type="evidence" value="ECO:0007669"/>
    <property type="project" value="UniProtKB-KW"/>
</dbReference>
<dbReference type="InterPro" id="IPR003593">
    <property type="entry name" value="AAA+_ATPase"/>
</dbReference>
<dbReference type="Proteomes" id="UP000282195">
    <property type="component" value="Plasmid pRCCGE525b"/>
</dbReference>